<dbReference type="Pfam" id="PF00227">
    <property type="entry name" value="Proteasome"/>
    <property type="match status" value="1"/>
</dbReference>
<evidence type="ECO:0000259" key="9">
    <source>
        <dbReference type="PROSITE" id="PS00388"/>
    </source>
</evidence>
<dbReference type="Gene3D" id="3.60.20.10">
    <property type="entry name" value="Glutamine Phosphoribosylpyrophosphate, subunit 1, domain 1"/>
    <property type="match status" value="1"/>
</dbReference>
<dbReference type="AlphaFoldDB" id="A0AA96V694"/>
<dbReference type="GO" id="GO:0006511">
    <property type="term" value="P:ubiquitin-dependent protein catabolic process"/>
    <property type="evidence" value="ECO:0007669"/>
    <property type="project" value="InterPro"/>
</dbReference>
<dbReference type="PANTHER" id="PTHR11599">
    <property type="entry name" value="PROTEASOME SUBUNIT ALPHA/BETA"/>
    <property type="match status" value="1"/>
</dbReference>
<proteinExistence type="inferred from homology"/>
<dbReference type="Pfam" id="PF10584">
    <property type="entry name" value="Proteasome_A_N"/>
    <property type="match status" value="1"/>
</dbReference>
<evidence type="ECO:0000256" key="2">
    <source>
        <dbReference type="ARBA" id="ARBA00022490"/>
    </source>
</evidence>
<name>A0AA96V694_9EURY</name>
<dbReference type="InterPro" id="IPR019982">
    <property type="entry name" value="Proteasome_asu_arc"/>
</dbReference>
<comment type="function">
    <text evidence="5 7">Component of the proteasome core, a large protease complex with broad specificity involved in protein degradation.</text>
</comment>
<keyword evidence="11" id="KW-1185">Reference proteome</keyword>
<evidence type="ECO:0000256" key="6">
    <source>
        <dbReference type="PROSITE-ProRule" id="PRU00808"/>
    </source>
</evidence>
<reference evidence="10 11" key="1">
    <citation type="submission" date="2023-07" db="EMBL/GenBank/DDBJ databases">
        <title>Closed genome sequence of Methanosarcinaceae archaeon Am2.</title>
        <authorList>
            <person name="Poehlein A."/>
            <person name="Protasov E."/>
            <person name="Platt K."/>
            <person name="Reeh H."/>
            <person name="Daniel R."/>
            <person name="Brune A."/>
        </authorList>
    </citation>
    <scope>NUCLEOTIDE SEQUENCE [LARGE SCALE GENOMIC DNA]</scope>
    <source>
        <strain evidence="10 11">Am2</strain>
    </source>
</reference>
<organism evidence="10 11">
    <name type="scientific">Methanolapillus ohkumae</name>
    <dbReference type="NCBI Taxonomy" id="3028298"/>
    <lineage>
        <taxon>Archaea</taxon>
        <taxon>Methanobacteriati</taxon>
        <taxon>Methanobacteriota</taxon>
        <taxon>Stenosarchaea group</taxon>
        <taxon>Methanomicrobia</taxon>
        <taxon>Methanosarcinales</taxon>
        <taxon>Methanosarcinaceae</taxon>
        <taxon>Methanolapillus</taxon>
    </lineage>
</organism>
<evidence type="ECO:0000313" key="11">
    <source>
        <dbReference type="Proteomes" id="UP001304970"/>
    </source>
</evidence>
<comment type="subunit">
    <text evidence="5 7">The 20S proteasome core is composed of 14 alpha and 14 beta subunits that assemble into four stacked heptameric rings, resulting in a barrel-shaped structure. The two inner rings, each composed of seven catalytic beta subunits, are sandwiched by two outer rings, each composed of seven alpha subunits. The catalytic chamber with the active sites is on the inside of the barrel. Has a gated structure, the ends of the cylinder being occluded by the N-termini of the alpha-subunits. Is capped at one or both ends by the proteasome regulatory ATPase, PAN.</text>
</comment>
<dbReference type="PROSITE" id="PS51475">
    <property type="entry name" value="PROTEASOME_ALPHA_2"/>
    <property type="match status" value="1"/>
</dbReference>
<sequence>MREMAPQMYDRASTVFSPDGRLYQVEYAREAVKRGTTAAGLKVMNGVVLLVDKRVTSRLIEAASIEKIFQIDDHIGAATSGLVADARALVDRARVEAQINRVSYDEPIGVEVISKKICDHKQTFTQYGGTRPYGTSLLIAGVEDNIPRLFETDPSGALLEYKATAIGAGRSAVIELFESVYDENMDLDDAIFLGVEALYKAADGKFDPLTLEVGIITVPFKNFRKLTADEVSRFADKIYEKYPKIPEEDKDAKKSDKKSEEKDNDI</sequence>
<evidence type="ECO:0000256" key="1">
    <source>
        <dbReference type="ARBA" id="ARBA00004496"/>
    </source>
</evidence>
<dbReference type="FunFam" id="3.60.20.10:FF:000004">
    <property type="entry name" value="Proteasome subunit alpha type-4"/>
    <property type="match status" value="1"/>
</dbReference>
<evidence type="ECO:0000313" key="10">
    <source>
        <dbReference type="EMBL" id="WNY26878.1"/>
    </source>
</evidence>
<dbReference type="PROSITE" id="PS00388">
    <property type="entry name" value="PROTEASOME_ALPHA_1"/>
    <property type="match status" value="1"/>
</dbReference>
<comment type="activity regulation">
    <text evidence="5">The formation of the proteasomal ATPase PAN-20S proteasome complex, via the docking of the C-termini of PAN into the intersubunit pockets in the alpha-rings, triggers opening of the gate for substrate entry. Interconversion between the open-gate and close-gate conformations leads to a dynamic regulation of the 20S proteasome proteolysis activity.</text>
</comment>
<dbReference type="RefSeq" id="WP_338098382.1">
    <property type="nucleotide sequence ID" value="NZ_CP131061.1"/>
</dbReference>
<dbReference type="GO" id="GO:0010498">
    <property type="term" value="P:proteasomal protein catabolic process"/>
    <property type="evidence" value="ECO:0007669"/>
    <property type="project" value="UniProtKB-UniRule"/>
</dbReference>
<gene>
    <name evidence="10" type="primary">prcA</name>
    <name evidence="5" type="synonym">psmA</name>
    <name evidence="10" type="ORF">MsAm2_06590</name>
</gene>
<dbReference type="GO" id="GO:0004298">
    <property type="term" value="F:threonine-type endopeptidase activity"/>
    <property type="evidence" value="ECO:0007669"/>
    <property type="project" value="InterPro"/>
</dbReference>
<dbReference type="InterPro" id="IPR029055">
    <property type="entry name" value="Ntn_hydrolases_N"/>
</dbReference>
<dbReference type="InterPro" id="IPR023332">
    <property type="entry name" value="Proteasome_alpha-type"/>
</dbReference>
<comment type="subcellular location">
    <subcellularLocation>
        <location evidence="1 5 7">Cytoplasm</location>
    </subcellularLocation>
</comment>
<evidence type="ECO:0000256" key="7">
    <source>
        <dbReference type="RuleBase" id="RU000552"/>
    </source>
</evidence>
<keyword evidence="3 5" id="KW-0647">Proteasome</keyword>
<dbReference type="InterPro" id="IPR000426">
    <property type="entry name" value="Proteasome_asu_N"/>
</dbReference>
<dbReference type="GeneID" id="89228067"/>
<dbReference type="GO" id="GO:0019773">
    <property type="term" value="C:proteasome core complex, alpha-subunit complex"/>
    <property type="evidence" value="ECO:0007669"/>
    <property type="project" value="UniProtKB-UniRule"/>
</dbReference>
<evidence type="ECO:0000256" key="4">
    <source>
        <dbReference type="ARBA" id="ARBA00062996"/>
    </source>
</evidence>
<dbReference type="InterPro" id="IPR001353">
    <property type="entry name" value="Proteasome_sua/b"/>
</dbReference>
<keyword evidence="2 5" id="KW-0963">Cytoplasm</keyword>
<protein>
    <recommendedName>
        <fullName evidence="5 7">Proteasome subunit alpha</fullName>
    </recommendedName>
    <alternativeName>
        <fullName evidence="5">20S proteasome alpha subunit</fullName>
    </alternativeName>
    <alternativeName>
        <fullName evidence="5">Proteasome core protein PsmA</fullName>
    </alternativeName>
</protein>
<evidence type="ECO:0000256" key="8">
    <source>
        <dbReference type="SAM" id="MobiDB-lite"/>
    </source>
</evidence>
<feature type="domain" description="Proteasome alpha-type subunits" evidence="9">
    <location>
        <begin position="9"/>
        <end position="31"/>
    </location>
</feature>
<dbReference type="GO" id="GO:0005737">
    <property type="term" value="C:cytoplasm"/>
    <property type="evidence" value="ECO:0007669"/>
    <property type="project" value="UniProtKB-SubCell"/>
</dbReference>
<dbReference type="NCBIfam" id="NF003075">
    <property type="entry name" value="PRK03996.1"/>
    <property type="match status" value="1"/>
</dbReference>
<dbReference type="InterPro" id="IPR050115">
    <property type="entry name" value="Proteasome_alpha"/>
</dbReference>
<dbReference type="EMBL" id="CP131061">
    <property type="protein sequence ID" value="WNY26878.1"/>
    <property type="molecule type" value="Genomic_DNA"/>
</dbReference>
<evidence type="ECO:0000256" key="5">
    <source>
        <dbReference type="HAMAP-Rule" id="MF_00289"/>
    </source>
</evidence>
<dbReference type="NCBIfam" id="TIGR03633">
    <property type="entry name" value="arc_protsome_A"/>
    <property type="match status" value="1"/>
</dbReference>
<dbReference type="SMART" id="SM00948">
    <property type="entry name" value="Proteasome_A_N"/>
    <property type="match status" value="1"/>
</dbReference>
<comment type="similarity">
    <text evidence="5 6 7">Belongs to the peptidase T1A family.</text>
</comment>
<evidence type="ECO:0000256" key="3">
    <source>
        <dbReference type="ARBA" id="ARBA00022942"/>
    </source>
</evidence>
<dbReference type="CDD" id="cd03756">
    <property type="entry name" value="proteasome_alpha_archeal"/>
    <property type="match status" value="1"/>
</dbReference>
<dbReference type="SUPFAM" id="SSF56235">
    <property type="entry name" value="N-terminal nucleophile aminohydrolases (Ntn hydrolases)"/>
    <property type="match status" value="1"/>
</dbReference>
<dbReference type="HAMAP" id="MF_00289_A">
    <property type="entry name" value="Proteasome_A_A"/>
    <property type="match status" value="1"/>
</dbReference>
<feature type="region of interest" description="Disordered" evidence="8">
    <location>
        <begin position="247"/>
        <end position="266"/>
    </location>
</feature>
<dbReference type="Proteomes" id="UP001304970">
    <property type="component" value="Chromosome"/>
</dbReference>
<accession>A0AA96V694</accession>
<comment type="subunit">
    <text evidence="4">The 20S proteasome core is composed of 14 alpha and 14 beta subunits that assemble into four stacked heptameric rings, resulting in a barrel-shaped structure. The two inner rings, each composed of seven catalytic beta subunits, are sandwiched by two outer rings, each composed of seven alpha subunits. H.volcanii produces at least 2 types of 20S proteasomes: an alpha1-beta proteasome and a proteasome containing all three subunits (alpha1, alpha2, and beta) that appears to be asymmetrical with homo-oligomeric alpha1 and alpha2 rings positioned on separate ends. The catalytic chamber with the active sites is on the inside of the barrel. Has probably a gated structure, the ends of the cylinder being occluded by the N-termini of the alpha-subunits. Is likely capped at one or both ends by the proteasome regulatory ATPase, PAN.</text>
</comment>